<accession>A0ABZ1B0M3</accession>
<organism evidence="2 3">
    <name type="scientific">Blastococcus brunescens</name>
    <dbReference type="NCBI Taxonomy" id="1564165"/>
    <lineage>
        <taxon>Bacteria</taxon>
        <taxon>Bacillati</taxon>
        <taxon>Actinomycetota</taxon>
        <taxon>Actinomycetes</taxon>
        <taxon>Geodermatophilales</taxon>
        <taxon>Geodermatophilaceae</taxon>
        <taxon>Blastococcus</taxon>
    </lineage>
</organism>
<keyword evidence="3" id="KW-1185">Reference proteome</keyword>
<reference evidence="2 3" key="1">
    <citation type="submission" date="2023-12" db="EMBL/GenBank/DDBJ databases">
        <title>Blastococcus brunescens sp. nov., an actonobacterium isolated from sandstone collected in sahara desert.</title>
        <authorList>
            <person name="Gtari M."/>
            <person name="Ghodhbane F."/>
        </authorList>
    </citation>
    <scope>NUCLEOTIDE SEQUENCE [LARGE SCALE GENOMIC DNA]</scope>
    <source>
        <strain evidence="2 3">BMG 8361</strain>
    </source>
</reference>
<proteinExistence type="predicted"/>
<feature type="region of interest" description="Disordered" evidence="1">
    <location>
        <begin position="1"/>
        <end position="53"/>
    </location>
</feature>
<evidence type="ECO:0000313" key="3">
    <source>
        <dbReference type="Proteomes" id="UP001324287"/>
    </source>
</evidence>
<evidence type="ECO:0000256" key="1">
    <source>
        <dbReference type="SAM" id="MobiDB-lite"/>
    </source>
</evidence>
<evidence type="ECO:0000313" key="2">
    <source>
        <dbReference type="EMBL" id="WRL62869.1"/>
    </source>
</evidence>
<dbReference type="Proteomes" id="UP001324287">
    <property type="component" value="Chromosome"/>
</dbReference>
<protein>
    <submittedName>
        <fullName evidence="2">Uncharacterized protein</fullName>
    </submittedName>
</protein>
<name>A0ABZ1B0M3_9ACTN</name>
<sequence>MTVGPDGARLQLSSWGGPGWPELEPDPASSAGSATSSTPSATGPAPGWSCSST</sequence>
<gene>
    <name evidence="2" type="ORF">U6N30_23760</name>
</gene>
<feature type="compositionally biased region" description="Low complexity" evidence="1">
    <location>
        <begin position="27"/>
        <end position="47"/>
    </location>
</feature>
<dbReference type="RefSeq" id="WP_324274218.1">
    <property type="nucleotide sequence ID" value="NZ_CP141261.1"/>
</dbReference>
<dbReference type="EMBL" id="CP141261">
    <property type="protein sequence ID" value="WRL62869.1"/>
    <property type="molecule type" value="Genomic_DNA"/>
</dbReference>